<comment type="caution">
    <text evidence="1">The sequence shown here is derived from an EMBL/GenBank/DDBJ whole genome shotgun (WGS) entry which is preliminary data.</text>
</comment>
<evidence type="ECO:0000313" key="1">
    <source>
        <dbReference type="EMBL" id="GAC04161.1"/>
    </source>
</evidence>
<reference evidence="1 2" key="1">
    <citation type="journal article" date="2014" name="Environ. Microbiol.">
        <title>Comparative genomics of the marine bacterial genus Glaciecola reveals the high degree of genomic diversity and genomic characteristic for cold adaptation.</title>
        <authorList>
            <person name="Qin Q.L."/>
            <person name="Xie B.B."/>
            <person name="Yu Y."/>
            <person name="Shu Y.L."/>
            <person name="Rong J.C."/>
            <person name="Zhang Y.J."/>
            <person name="Zhao D.L."/>
            <person name="Chen X.L."/>
            <person name="Zhang X.Y."/>
            <person name="Chen B."/>
            <person name="Zhou B.C."/>
            <person name="Zhang Y.Z."/>
        </authorList>
    </citation>
    <scope>NUCLEOTIDE SEQUENCE [LARGE SCALE GENOMIC DNA]</scope>
    <source>
        <strain evidence="1 2">NO2</strain>
    </source>
</reference>
<accession>A0ABQ0I4A5</accession>
<name>A0ABQ0I4A5_9ALTE</name>
<dbReference type="Proteomes" id="UP000008372">
    <property type="component" value="Unassembled WGS sequence"/>
</dbReference>
<dbReference type="EMBL" id="BAEK01000021">
    <property type="protein sequence ID" value="GAC04161.1"/>
    <property type="molecule type" value="Genomic_DNA"/>
</dbReference>
<evidence type="ECO:0000313" key="2">
    <source>
        <dbReference type="Proteomes" id="UP000008372"/>
    </source>
</evidence>
<gene>
    <name evidence="1" type="ORF">GAGA_1304</name>
</gene>
<organism evidence="1 2">
    <name type="scientific">Paraglaciecola agarilytica NO2</name>
    <dbReference type="NCBI Taxonomy" id="1125747"/>
    <lineage>
        <taxon>Bacteria</taxon>
        <taxon>Pseudomonadati</taxon>
        <taxon>Pseudomonadota</taxon>
        <taxon>Gammaproteobacteria</taxon>
        <taxon>Alteromonadales</taxon>
        <taxon>Alteromonadaceae</taxon>
        <taxon>Paraglaciecola</taxon>
    </lineage>
</organism>
<proteinExistence type="predicted"/>
<keyword evidence="2" id="KW-1185">Reference proteome</keyword>
<sequence>MDPLYLFITLLTQLPLLTRLHTFSVILLSLFEHNHYDSSYQ</sequence>
<protein>
    <submittedName>
        <fullName evidence="1">Uncharacterized protein</fullName>
    </submittedName>
</protein>